<keyword evidence="5 11" id="KW-0677">Repeat</keyword>
<evidence type="ECO:0000256" key="3">
    <source>
        <dbReference type="ARBA" id="ARBA00022491"/>
    </source>
</evidence>
<proteinExistence type="inferred from homology"/>
<dbReference type="CDD" id="cd00200">
    <property type="entry name" value="WD40"/>
    <property type="match status" value="1"/>
</dbReference>
<dbReference type="Pfam" id="PF07569">
    <property type="entry name" value="Hira"/>
    <property type="match status" value="1"/>
</dbReference>
<reference evidence="15 16" key="1">
    <citation type="submission" date="2014-04" db="EMBL/GenBank/DDBJ databases">
        <authorList>
            <consortium name="DOE Joint Genome Institute"/>
            <person name="Kuo A."/>
            <person name="Kohler A."/>
            <person name="Nagy L.G."/>
            <person name="Floudas D."/>
            <person name="Copeland A."/>
            <person name="Barry K.W."/>
            <person name="Cichocki N."/>
            <person name="Veneault-Fourrey C."/>
            <person name="LaButti K."/>
            <person name="Lindquist E.A."/>
            <person name="Lipzen A."/>
            <person name="Lundell T."/>
            <person name="Morin E."/>
            <person name="Murat C."/>
            <person name="Sun H."/>
            <person name="Tunlid A."/>
            <person name="Henrissat B."/>
            <person name="Grigoriev I.V."/>
            <person name="Hibbett D.S."/>
            <person name="Martin F."/>
            <person name="Nordberg H.P."/>
            <person name="Cantor M.N."/>
            <person name="Hua S.X."/>
        </authorList>
    </citation>
    <scope>NUCLEOTIDE SEQUENCE [LARGE SCALE GENOMIC DNA]</scope>
    <source>
        <strain evidence="15 16">LaAM-08-1</strain>
    </source>
</reference>
<dbReference type="Pfam" id="PF24105">
    <property type="entry name" value="Beta-prop_CAF1B_HIR1"/>
    <property type="match status" value="1"/>
</dbReference>
<evidence type="ECO:0000256" key="7">
    <source>
        <dbReference type="ARBA" id="ARBA00023015"/>
    </source>
</evidence>
<dbReference type="PANTHER" id="PTHR13831">
    <property type="entry name" value="MEMBER OF THE HIR1 FAMILY OF WD-REPEAT PROTEINS"/>
    <property type="match status" value="1"/>
</dbReference>
<dbReference type="OrthoDB" id="1741719at2759"/>
<keyword evidence="8 11" id="KW-0804">Transcription</keyword>
<evidence type="ECO:0000259" key="14">
    <source>
        <dbReference type="Pfam" id="PF24105"/>
    </source>
</evidence>
<evidence type="ECO:0000259" key="13">
    <source>
        <dbReference type="Pfam" id="PF07569"/>
    </source>
</evidence>
<keyword evidence="9 11" id="KW-0539">Nucleus</keyword>
<feature type="region of interest" description="Disordered" evidence="12">
    <location>
        <begin position="774"/>
        <end position="805"/>
    </location>
</feature>
<comment type="function">
    <text evidence="11">Required for replication-independent chromatin assembly and for the periodic repression of histone gene transcription during the cell cycle.</text>
</comment>
<evidence type="ECO:0000256" key="9">
    <source>
        <dbReference type="ARBA" id="ARBA00023242"/>
    </source>
</evidence>
<feature type="repeat" description="WD" evidence="10">
    <location>
        <begin position="19"/>
        <end position="51"/>
    </location>
</feature>
<dbReference type="PANTHER" id="PTHR13831:SF0">
    <property type="entry name" value="PROTEIN HIRA"/>
    <property type="match status" value="1"/>
</dbReference>
<dbReference type="InterPro" id="IPR015943">
    <property type="entry name" value="WD40/YVTN_repeat-like_dom_sf"/>
</dbReference>
<dbReference type="InterPro" id="IPR019775">
    <property type="entry name" value="WD40_repeat_CS"/>
</dbReference>
<dbReference type="InterPro" id="IPR011044">
    <property type="entry name" value="Quino_amine_DH_bsu"/>
</dbReference>
<evidence type="ECO:0000256" key="8">
    <source>
        <dbReference type="ARBA" id="ARBA00023163"/>
    </source>
</evidence>
<feature type="repeat" description="WD" evidence="10">
    <location>
        <begin position="73"/>
        <end position="114"/>
    </location>
</feature>
<evidence type="ECO:0000256" key="6">
    <source>
        <dbReference type="ARBA" id="ARBA00022853"/>
    </source>
</evidence>
<dbReference type="HOGENOM" id="CLU_004372_3_0_1"/>
<feature type="domain" description="Protein HIRA-like C-terminal" evidence="13">
    <location>
        <begin position="665"/>
        <end position="863"/>
    </location>
</feature>
<keyword evidence="16" id="KW-1185">Reference proteome</keyword>
<evidence type="ECO:0000256" key="1">
    <source>
        <dbReference type="ARBA" id="ARBA00004123"/>
    </source>
</evidence>
<dbReference type="Proteomes" id="UP000054477">
    <property type="component" value="Unassembled WGS sequence"/>
</dbReference>
<keyword evidence="7 11" id="KW-0805">Transcription regulation</keyword>
<dbReference type="GO" id="GO:0006355">
    <property type="term" value="P:regulation of DNA-templated transcription"/>
    <property type="evidence" value="ECO:0007669"/>
    <property type="project" value="InterPro"/>
</dbReference>
<dbReference type="PROSITE" id="PS50294">
    <property type="entry name" value="WD_REPEATS_REGION"/>
    <property type="match status" value="4"/>
</dbReference>
<dbReference type="PROSITE" id="PS00678">
    <property type="entry name" value="WD_REPEATS_1"/>
    <property type="match status" value="1"/>
</dbReference>
<feature type="domain" description="CAF1B/HIR1 beta-propeller" evidence="14">
    <location>
        <begin position="34"/>
        <end position="365"/>
    </location>
</feature>
<dbReference type="InterPro" id="IPR001680">
    <property type="entry name" value="WD40_rpt"/>
</dbReference>
<gene>
    <name evidence="15" type="ORF">K443DRAFT_677228</name>
</gene>
<protein>
    <recommendedName>
        <fullName evidence="11">Protein HIR</fullName>
    </recommendedName>
</protein>
<dbReference type="Gene3D" id="2.130.10.10">
    <property type="entry name" value="YVTN repeat-like/Quinoprotein amine dehydrogenase"/>
    <property type="match status" value="2"/>
</dbReference>
<dbReference type="STRING" id="1095629.A0A0C9WUI8"/>
<evidence type="ECO:0000256" key="4">
    <source>
        <dbReference type="ARBA" id="ARBA00022574"/>
    </source>
</evidence>
<feature type="compositionally biased region" description="Polar residues" evidence="12">
    <location>
        <begin position="449"/>
        <end position="458"/>
    </location>
</feature>
<comment type="similarity">
    <text evidence="2 11">Belongs to the WD repeat HIR1 family.</text>
</comment>
<dbReference type="InterPro" id="IPR055410">
    <property type="entry name" value="Beta-prop_CAF1B_HIR1"/>
</dbReference>
<dbReference type="InterPro" id="IPR031120">
    <property type="entry name" value="HIR1-like"/>
</dbReference>
<evidence type="ECO:0000256" key="2">
    <source>
        <dbReference type="ARBA" id="ARBA00007306"/>
    </source>
</evidence>
<feature type="repeat" description="WD" evidence="10">
    <location>
        <begin position="173"/>
        <end position="205"/>
    </location>
</feature>
<keyword evidence="6 11" id="KW-0156">Chromatin regulator</keyword>
<evidence type="ECO:0000256" key="11">
    <source>
        <dbReference type="RuleBase" id="RU364014"/>
    </source>
</evidence>
<dbReference type="PROSITE" id="PS50082">
    <property type="entry name" value="WD_REPEATS_2"/>
    <property type="match status" value="4"/>
</dbReference>
<dbReference type="InterPro" id="IPR036322">
    <property type="entry name" value="WD40_repeat_dom_sf"/>
</dbReference>
<dbReference type="SUPFAM" id="SSF50969">
    <property type="entry name" value="YVTN repeat-like/Quinoprotein amine dehydrogenase"/>
    <property type="match status" value="1"/>
</dbReference>
<dbReference type="GO" id="GO:0031491">
    <property type="term" value="F:nucleosome binding"/>
    <property type="evidence" value="ECO:0007669"/>
    <property type="project" value="TreeGrafter"/>
</dbReference>
<dbReference type="GO" id="GO:0005634">
    <property type="term" value="C:nucleus"/>
    <property type="evidence" value="ECO:0007669"/>
    <property type="project" value="UniProtKB-SubCell"/>
</dbReference>
<keyword evidence="3 11" id="KW-0678">Repressor</keyword>
<organism evidence="15 16">
    <name type="scientific">Laccaria amethystina LaAM-08-1</name>
    <dbReference type="NCBI Taxonomy" id="1095629"/>
    <lineage>
        <taxon>Eukaryota</taxon>
        <taxon>Fungi</taxon>
        <taxon>Dikarya</taxon>
        <taxon>Basidiomycota</taxon>
        <taxon>Agaricomycotina</taxon>
        <taxon>Agaricomycetes</taxon>
        <taxon>Agaricomycetidae</taxon>
        <taxon>Agaricales</taxon>
        <taxon>Agaricineae</taxon>
        <taxon>Hydnangiaceae</taxon>
        <taxon>Laccaria</taxon>
    </lineage>
</organism>
<dbReference type="GO" id="GO:0000785">
    <property type="term" value="C:chromatin"/>
    <property type="evidence" value="ECO:0007669"/>
    <property type="project" value="TreeGrafter"/>
</dbReference>
<evidence type="ECO:0000256" key="12">
    <source>
        <dbReference type="SAM" id="MobiDB-lite"/>
    </source>
</evidence>
<reference evidence="16" key="2">
    <citation type="submission" date="2015-01" db="EMBL/GenBank/DDBJ databases">
        <title>Evolutionary Origins and Diversification of the Mycorrhizal Mutualists.</title>
        <authorList>
            <consortium name="DOE Joint Genome Institute"/>
            <consortium name="Mycorrhizal Genomics Consortium"/>
            <person name="Kohler A."/>
            <person name="Kuo A."/>
            <person name="Nagy L.G."/>
            <person name="Floudas D."/>
            <person name="Copeland A."/>
            <person name="Barry K.W."/>
            <person name="Cichocki N."/>
            <person name="Veneault-Fourrey C."/>
            <person name="LaButti K."/>
            <person name="Lindquist E.A."/>
            <person name="Lipzen A."/>
            <person name="Lundell T."/>
            <person name="Morin E."/>
            <person name="Murat C."/>
            <person name="Riley R."/>
            <person name="Ohm R."/>
            <person name="Sun H."/>
            <person name="Tunlid A."/>
            <person name="Henrissat B."/>
            <person name="Grigoriev I.V."/>
            <person name="Hibbett D.S."/>
            <person name="Martin F."/>
        </authorList>
    </citation>
    <scope>NUCLEOTIDE SEQUENCE [LARGE SCALE GENOMIC DNA]</scope>
    <source>
        <strain evidence="16">LaAM-08-1</strain>
    </source>
</reference>
<name>A0A0C9WUI8_9AGAR</name>
<feature type="repeat" description="WD" evidence="10">
    <location>
        <begin position="131"/>
        <end position="162"/>
    </location>
</feature>
<sequence length="924" mass="100979">MHFTKPAWVIHKDSAKGDTNPKRLSIFSVHVHPDGSRIATGGLDAKIRIWSTKPILNQSSEQSGKPPKSLCTLTMHTGPVLTVRWAYSGRWLASGSDDEIVMIWDLDPSSRGKVWGSDEVNVEGWKPLKRLPGHESDVTDVAWSPADRYLASVGLDSAVMVWCGFTLERLHKLDQHQGFVKGVCWDPVGEFLATQSDDRSVKIWKTTDWSLEAEVKKPFEDSPGSTFFRRLSWSPDGAHITASNATNNQGLVFIAAVITRNTWTSEISLVGHENTVEVAAYNPHIFLRNAHAPVSTSNICSVVALGADDRSVSVWQTKSARPLIVAKEVFERQIMDLSWSWDGLTLYAVSSDGTLAVFTFDTDELEGIAPHSVQEQYLAKFNFQLPPVPNGYAHVPENPQAPPQPQTTDFVNAADAEKVNFLQARRGGKKRAILVQGSGASVPSAKGGPSTNGITSSLPPAAPASRRVSLVHIPDSHPSPKEAFPPSSSRINNSFPSPSEQPFDVPDWSRHDQDVDMDVPIDSLDTSSPAGKGKRKATSDLTGDDTKPAKARTLGGDRNHIIPAAVKEIVGWSSGSGGGAWHETKLMLPVPPLLNYLSSEVEASEDLFEARNNEEDGTTDIAFVTGKTTQWLDYVPSPVVAVKATSQYCAIAMQDGSLNVYSHTGRRMMPTMSLGSPCATMEGAKGALMVITVSGQLYSWNVKKQIAFFPPISITSLLASSPNHTLTSVSVRPNGCPVINISNGVVYSYDPTLSTFVKVAERWWSEGSDVWQGRQRGNSSTANRGIMSSIEGSIGGTPDESVDDKPRPKWWSTALTLGHLETKLHSTKLLESSVEYKQALLLYAKKIADEGFRAKGEELIKELFGPVYWRPGRDDGWCPTIISIPKRDLLKDVLSVFARSKTLTKLALDWQDTLKKAVNDAECY</sequence>
<dbReference type="InterPro" id="IPR011494">
    <property type="entry name" value="HIRA-like_C"/>
</dbReference>
<evidence type="ECO:0000313" key="16">
    <source>
        <dbReference type="Proteomes" id="UP000054477"/>
    </source>
</evidence>
<dbReference type="GO" id="GO:0000417">
    <property type="term" value="C:HIR complex"/>
    <property type="evidence" value="ECO:0007669"/>
    <property type="project" value="TreeGrafter"/>
</dbReference>
<evidence type="ECO:0000313" key="15">
    <source>
        <dbReference type="EMBL" id="KIK02880.1"/>
    </source>
</evidence>
<evidence type="ECO:0000256" key="10">
    <source>
        <dbReference type="PROSITE-ProRule" id="PRU00221"/>
    </source>
</evidence>
<dbReference type="SMART" id="SM00320">
    <property type="entry name" value="WD40"/>
    <property type="match status" value="7"/>
</dbReference>
<comment type="subcellular location">
    <subcellularLocation>
        <location evidence="1 11">Nucleus</location>
    </subcellularLocation>
</comment>
<dbReference type="EMBL" id="KN838586">
    <property type="protein sequence ID" value="KIK02880.1"/>
    <property type="molecule type" value="Genomic_DNA"/>
</dbReference>
<feature type="region of interest" description="Disordered" evidence="12">
    <location>
        <begin position="437"/>
        <end position="555"/>
    </location>
</feature>
<dbReference type="SUPFAM" id="SSF50978">
    <property type="entry name" value="WD40 repeat-like"/>
    <property type="match status" value="1"/>
</dbReference>
<evidence type="ECO:0000256" key="5">
    <source>
        <dbReference type="ARBA" id="ARBA00022737"/>
    </source>
</evidence>
<keyword evidence="4 10" id="KW-0853">WD repeat</keyword>
<dbReference type="GO" id="GO:0006351">
    <property type="term" value="P:DNA-templated transcription"/>
    <property type="evidence" value="ECO:0007669"/>
    <property type="project" value="InterPro"/>
</dbReference>
<feature type="compositionally biased region" description="Polar residues" evidence="12">
    <location>
        <begin position="486"/>
        <end position="500"/>
    </location>
</feature>
<accession>A0A0C9WUI8</accession>
<dbReference type="AlphaFoldDB" id="A0A0C9WUI8"/>
<dbReference type="GO" id="GO:0006338">
    <property type="term" value="P:chromatin remodeling"/>
    <property type="evidence" value="ECO:0007669"/>
    <property type="project" value="InterPro"/>
</dbReference>